<evidence type="ECO:0000313" key="3">
    <source>
        <dbReference type="Proteomes" id="UP000195437"/>
    </source>
</evidence>
<dbReference type="RefSeq" id="WP_087458090.1">
    <property type="nucleotide sequence ID" value="NZ_CP021434.1"/>
</dbReference>
<keyword evidence="3" id="KW-1185">Reference proteome</keyword>
<dbReference type="InterPro" id="IPR049248">
    <property type="entry name" value="DUF6881"/>
</dbReference>
<protein>
    <recommendedName>
        <fullName evidence="1">DUF6881 domain-containing protein</fullName>
    </recommendedName>
</protein>
<evidence type="ECO:0000313" key="2">
    <source>
        <dbReference type="EMBL" id="ARU62737.1"/>
    </source>
</evidence>
<feature type="domain" description="DUF6881" evidence="1">
    <location>
        <begin position="1"/>
        <end position="87"/>
    </location>
</feature>
<name>A0A1Y0IQN2_9BACL</name>
<dbReference type="Proteomes" id="UP000195437">
    <property type="component" value="Chromosome"/>
</dbReference>
<evidence type="ECO:0000259" key="1">
    <source>
        <dbReference type="Pfam" id="PF21812"/>
    </source>
</evidence>
<sequence length="91" mass="10666">MKCEWLHDDENDPILIYSEMDDERYEVRKIEFYRDGRYGYAYEAVEVGGSGLGEVPVPTIEEIAEDEFGHFVPMKISKEDFEKVWKGIVPE</sequence>
<dbReference type="EMBL" id="CP021434">
    <property type="protein sequence ID" value="ARU62737.1"/>
    <property type="molecule type" value="Genomic_DNA"/>
</dbReference>
<dbReference type="KEGG" id="tum:CBW65_18515"/>
<dbReference type="OrthoDB" id="288554at2"/>
<reference evidence="3" key="1">
    <citation type="submission" date="2017-05" db="EMBL/GenBank/DDBJ databases">
        <authorList>
            <person name="Sung H."/>
        </authorList>
    </citation>
    <scope>NUCLEOTIDE SEQUENCE [LARGE SCALE GENOMIC DNA]</scope>
    <source>
        <strain evidence="3">AR23208</strain>
    </source>
</reference>
<gene>
    <name evidence="2" type="ORF">CBW65_18515</name>
</gene>
<dbReference type="AlphaFoldDB" id="A0A1Y0IQN2"/>
<proteinExistence type="predicted"/>
<dbReference type="Pfam" id="PF21812">
    <property type="entry name" value="DUF6881"/>
    <property type="match status" value="1"/>
</dbReference>
<organism evidence="2 3">
    <name type="scientific">Tumebacillus avium</name>
    <dbReference type="NCBI Taxonomy" id="1903704"/>
    <lineage>
        <taxon>Bacteria</taxon>
        <taxon>Bacillati</taxon>
        <taxon>Bacillota</taxon>
        <taxon>Bacilli</taxon>
        <taxon>Bacillales</taxon>
        <taxon>Alicyclobacillaceae</taxon>
        <taxon>Tumebacillus</taxon>
    </lineage>
</organism>
<accession>A0A1Y0IQN2</accession>